<keyword evidence="1" id="KW-0479">Metal-binding</keyword>
<dbReference type="Gene3D" id="1.10.4080.10">
    <property type="entry name" value="ADP-ribosylation/Crystallin J1"/>
    <property type="match status" value="1"/>
</dbReference>
<dbReference type="PANTHER" id="PTHR16222:SF28">
    <property type="entry name" value="ADP-RIBOSYLGLYCOHYDROLASE"/>
    <property type="match status" value="1"/>
</dbReference>
<dbReference type="OrthoDB" id="2021138at2759"/>
<evidence type="ECO:0000313" key="3">
    <source>
        <dbReference type="EMBL" id="TGZ83936.1"/>
    </source>
</evidence>
<dbReference type="Proteomes" id="UP000298138">
    <property type="component" value="Unassembled WGS sequence"/>
</dbReference>
<accession>A0A4S2N4D0</accession>
<proteinExistence type="predicted"/>
<reference evidence="3 4" key="1">
    <citation type="submission" date="2019-04" db="EMBL/GenBank/DDBJ databases">
        <title>Comparative genomics and transcriptomics to analyze fruiting body development in filamentous ascomycetes.</title>
        <authorList>
            <consortium name="DOE Joint Genome Institute"/>
            <person name="Lutkenhaus R."/>
            <person name="Traeger S."/>
            <person name="Breuer J."/>
            <person name="Kuo A."/>
            <person name="Lipzen A."/>
            <person name="Pangilinan J."/>
            <person name="Dilworth D."/>
            <person name="Sandor L."/>
            <person name="Poggeler S."/>
            <person name="Barry K."/>
            <person name="Grigoriev I.V."/>
            <person name="Nowrousian M."/>
        </authorList>
    </citation>
    <scope>NUCLEOTIDE SEQUENCE [LARGE SCALE GENOMIC DNA]</scope>
    <source>
        <strain evidence="3 4">CBS 389.68</strain>
    </source>
</reference>
<comment type="cofactor">
    <cofactor evidence="1">
        <name>Mg(2+)</name>
        <dbReference type="ChEBI" id="CHEBI:18420"/>
    </cofactor>
    <text evidence="1">Binds 2 magnesium ions per subunit.</text>
</comment>
<dbReference type="STRING" id="341454.A0A4S2N4D0"/>
<protein>
    <submittedName>
        <fullName evidence="3">ADP-ribosylglycohydrolase</fullName>
    </submittedName>
</protein>
<feature type="binding site" evidence="1">
    <location>
        <position position="321"/>
    </location>
    <ligand>
        <name>Mg(2+)</name>
        <dbReference type="ChEBI" id="CHEBI:18420"/>
        <label>1</label>
    </ligand>
</feature>
<dbReference type="InParanoid" id="A0A4S2N4D0"/>
<evidence type="ECO:0000313" key="4">
    <source>
        <dbReference type="Proteomes" id="UP000298138"/>
    </source>
</evidence>
<organism evidence="3 4">
    <name type="scientific">Ascodesmis nigricans</name>
    <dbReference type="NCBI Taxonomy" id="341454"/>
    <lineage>
        <taxon>Eukaryota</taxon>
        <taxon>Fungi</taxon>
        <taxon>Dikarya</taxon>
        <taxon>Ascomycota</taxon>
        <taxon>Pezizomycotina</taxon>
        <taxon>Pezizomycetes</taxon>
        <taxon>Pezizales</taxon>
        <taxon>Ascodesmidaceae</taxon>
        <taxon>Ascodesmis</taxon>
    </lineage>
</organism>
<feature type="binding site" evidence="1">
    <location>
        <position position="320"/>
    </location>
    <ligand>
        <name>Mg(2+)</name>
        <dbReference type="ChEBI" id="CHEBI:18420"/>
        <label>1</label>
    </ligand>
</feature>
<dbReference type="SUPFAM" id="SSF101478">
    <property type="entry name" value="ADP-ribosylglycohydrolase"/>
    <property type="match status" value="1"/>
</dbReference>
<feature type="region of interest" description="Disordered" evidence="2">
    <location>
        <begin position="410"/>
        <end position="431"/>
    </location>
</feature>
<gene>
    <name evidence="3" type="ORF">EX30DRAFT_338521</name>
</gene>
<keyword evidence="3" id="KW-0378">Hydrolase</keyword>
<dbReference type="EMBL" id="ML220113">
    <property type="protein sequence ID" value="TGZ83936.1"/>
    <property type="molecule type" value="Genomic_DNA"/>
</dbReference>
<keyword evidence="1" id="KW-0460">Magnesium</keyword>
<dbReference type="InterPro" id="IPR005502">
    <property type="entry name" value="Ribosyl_crysJ1"/>
</dbReference>
<dbReference type="GO" id="GO:0046872">
    <property type="term" value="F:metal ion binding"/>
    <property type="evidence" value="ECO:0007669"/>
    <property type="project" value="UniProtKB-KW"/>
</dbReference>
<dbReference type="InterPro" id="IPR050792">
    <property type="entry name" value="ADP-ribosylglycohydrolase"/>
</dbReference>
<feature type="binding site" evidence="1">
    <location>
        <position position="81"/>
    </location>
    <ligand>
        <name>Mg(2+)</name>
        <dbReference type="ChEBI" id="CHEBI:18420"/>
        <label>1</label>
    </ligand>
</feature>
<dbReference type="Pfam" id="PF03747">
    <property type="entry name" value="ADP_ribosyl_GH"/>
    <property type="match status" value="1"/>
</dbReference>
<evidence type="ECO:0000256" key="2">
    <source>
        <dbReference type="SAM" id="MobiDB-lite"/>
    </source>
</evidence>
<dbReference type="AlphaFoldDB" id="A0A4S2N4D0"/>
<feature type="binding site" evidence="1">
    <location>
        <position position="318"/>
    </location>
    <ligand>
        <name>Mg(2+)</name>
        <dbReference type="ChEBI" id="CHEBI:18420"/>
        <label>1</label>
    </ligand>
</feature>
<keyword evidence="4" id="KW-1185">Reference proteome</keyword>
<evidence type="ECO:0000256" key="1">
    <source>
        <dbReference type="PIRSR" id="PIRSR605502-1"/>
    </source>
</evidence>
<dbReference type="GO" id="GO:0016787">
    <property type="term" value="F:hydrolase activity"/>
    <property type="evidence" value="ECO:0007669"/>
    <property type="project" value="UniProtKB-KW"/>
</dbReference>
<dbReference type="PANTHER" id="PTHR16222">
    <property type="entry name" value="ADP-RIBOSYLGLYCOHYDROLASE"/>
    <property type="match status" value="1"/>
</dbReference>
<feature type="compositionally biased region" description="Basic and acidic residues" evidence="2">
    <location>
        <begin position="410"/>
        <end position="422"/>
    </location>
</feature>
<name>A0A4S2N4D0_9PEZI</name>
<sequence length="431" mass="48131">MADGLLSFLDLHPFVRSTVVDKVRGVIFGGALGDAVGLYTEFLPKTQASQLYANQTISFLDPVTPLHEDTHRDRFHAKAWTDDTDHAILLLLSYLHTDGEFSIVDFAQRLRSWGSGQGLRCLDRLPLGIGRTVSSVLGRPGFDVHPKKASEEIWKKSGCNIAPNGSLMRTNVLGVVGIGKTLEETWKMAMEFSLVTHYDPRCVVSCCAYTALIRGILRHEVTSEADVDGLLESSWVWVNTQKSTIWPDQVLDTTEYQKHINVKTLDELKLDDARGMGYVYKAFGCAIFTLRRAFRESNDPVHDLFGELIMSLVLQGGDADTNACIAGGLLGAFFGYNALTPRWRDGLAHRQWLMSKTMGLMETVGLLPGEYRGSEDPDTALDGGKGFLSKQQMDERERDLTFTLLTEMKKRKDKQDAEERAKNSFWGRLKG</sequence>
<feature type="binding site" evidence="1">
    <location>
        <position position="83"/>
    </location>
    <ligand>
        <name>Mg(2+)</name>
        <dbReference type="ChEBI" id="CHEBI:18420"/>
        <label>1</label>
    </ligand>
</feature>
<feature type="binding site" evidence="1">
    <location>
        <position position="82"/>
    </location>
    <ligand>
        <name>Mg(2+)</name>
        <dbReference type="ChEBI" id="CHEBI:18420"/>
        <label>1</label>
    </ligand>
</feature>
<dbReference type="InterPro" id="IPR036705">
    <property type="entry name" value="Ribosyl_crysJ1_sf"/>
</dbReference>